<proteinExistence type="predicted"/>
<protein>
    <recommendedName>
        <fullName evidence="5">GAR domain-containing protein</fullName>
    </recommendedName>
</protein>
<dbReference type="RefSeq" id="XP_009015613.1">
    <property type="nucleotide sequence ID" value="XM_009017365.1"/>
</dbReference>
<dbReference type="PANTHER" id="PTHR46756:SF18">
    <property type="entry name" value="GAS2-LIKE PROTEIN PICKLED EGGS"/>
    <property type="match status" value="1"/>
</dbReference>
<evidence type="ECO:0000256" key="2">
    <source>
        <dbReference type="ARBA" id="ARBA00022490"/>
    </source>
</evidence>
<reference evidence="7" key="3">
    <citation type="submission" date="2015-06" db="UniProtKB">
        <authorList>
            <consortium name="EnsemblMetazoa"/>
        </authorList>
    </citation>
    <scope>IDENTIFICATION</scope>
</reference>
<dbReference type="eggNOG" id="KOG0516">
    <property type="taxonomic scope" value="Eukaryota"/>
</dbReference>
<evidence type="ECO:0000313" key="7">
    <source>
        <dbReference type="EnsemblMetazoa" id="HelroP160405"/>
    </source>
</evidence>
<evidence type="ECO:0000256" key="4">
    <source>
        <dbReference type="SAM" id="MobiDB-lite"/>
    </source>
</evidence>
<reference evidence="8" key="1">
    <citation type="submission" date="2012-12" db="EMBL/GenBank/DDBJ databases">
        <authorList>
            <person name="Hellsten U."/>
            <person name="Grimwood J."/>
            <person name="Chapman J.A."/>
            <person name="Shapiro H."/>
            <person name="Aerts A."/>
            <person name="Otillar R.P."/>
            <person name="Terry A.Y."/>
            <person name="Boore J.L."/>
            <person name="Simakov O."/>
            <person name="Marletaz F."/>
            <person name="Cho S.-J."/>
            <person name="Edsinger-Gonzales E."/>
            <person name="Havlak P."/>
            <person name="Kuo D.-H."/>
            <person name="Larsson T."/>
            <person name="Lv J."/>
            <person name="Arendt D."/>
            <person name="Savage R."/>
            <person name="Osoegawa K."/>
            <person name="de Jong P."/>
            <person name="Lindberg D.R."/>
            <person name="Seaver E.C."/>
            <person name="Weisblat D.A."/>
            <person name="Putnam N.H."/>
            <person name="Grigoriev I.V."/>
            <person name="Rokhsar D.S."/>
        </authorList>
    </citation>
    <scope>NUCLEOTIDE SEQUENCE</scope>
</reference>
<evidence type="ECO:0000259" key="5">
    <source>
        <dbReference type="PROSITE" id="PS51460"/>
    </source>
</evidence>
<organism evidence="7 8">
    <name type="scientific">Helobdella robusta</name>
    <name type="common">Californian leech</name>
    <dbReference type="NCBI Taxonomy" id="6412"/>
    <lineage>
        <taxon>Eukaryota</taxon>
        <taxon>Metazoa</taxon>
        <taxon>Spiralia</taxon>
        <taxon>Lophotrochozoa</taxon>
        <taxon>Annelida</taxon>
        <taxon>Clitellata</taxon>
        <taxon>Hirudinea</taxon>
        <taxon>Rhynchobdellida</taxon>
        <taxon>Glossiphoniidae</taxon>
        <taxon>Helobdella</taxon>
    </lineage>
</organism>
<evidence type="ECO:0000256" key="1">
    <source>
        <dbReference type="ARBA" id="ARBA00004245"/>
    </source>
</evidence>
<reference evidence="6 8" key="2">
    <citation type="journal article" date="2013" name="Nature">
        <title>Insights into bilaterian evolution from three spiralian genomes.</title>
        <authorList>
            <person name="Simakov O."/>
            <person name="Marletaz F."/>
            <person name="Cho S.J."/>
            <person name="Edsinger-Gonzales E."/>
            <person name="Havlak P."/>
            <person name="Hellsten U."/>
            <person name="Kuo D.H."/>
            <person name="Larsson T."/>
            <person name="Lv J."/>
            <person name="Arendt D."/>
            <person name="Savage R."/>
            <person name="Osoegawa K."/>
            <person name="de Jong P."/>
            <person name="Grimwood J."/>
            <person name="Chapman J.A."/>
            <person name="Shapiro H."/>
            <person name="Aerts A."/>
            <person name="Otillar R.P."/>
            <person name="Terry A.Y."/>
            <person name="Boore J.L."/>
            <person name="Grigoriev I.V."/>
            <person name="Lindberg D.R."/>
            <person name="Seaver E.C."/>
            <person name="Weisblat D.A."/>
            <person name="Putnam N.H."/>
            <person name="Rokhsar D.S."/>
        </authorList>
    </citation>
    <scope>NUCLEOTIDE SEQUENCE</scope>
</reference>
<accession>T1EQ77</accession>
<gene>
    <name evidence="7" type="primary">20198727</name>
    <name evidence="6" type="ORF">HELRODRAFT_160405</name>
</gene>
<dbReference type="EMBL" id="AMQM01000594">
    <property type="status" value="NOT_ANNOTATED_CDS"/>
    <property type="molecule type" value="Genomic_DNA"/>
</dbReference>
<dbReference type="EMBL" id="KB096324">
    <property type="protein sequence ID" value="ESO06245.1"/>
    <property type="molecule type" value="Genomic_DNA"/>
</dbReference>
<keyword evidence="2" id="KW-0963">Cytoplasm</keyword>
<dbReference type="GO" id="GO:0008017">
    <property type="term" value="F:microtubule binding"/>
    <property type="evidence" value="ECO:0007669"/>
    <property type="project" value="InterPro"/>
</dbReference>
<dbReference type="Gene3D" id="3.30.920.20">
    <property type="entry name" value="Gas2-like domain"/>
    <property type="match status" value="1"/>
</dbReference>
<dbReference type="AlphaFoldDB" id="T1EQ77"/>
<evidence type="ECO:0000256" key="3">
    <source>
        <dbReference type="ARBA" id="ARBA00023212"/>
    </source>
</evidence>
<evidence type="ECO:0000313" key="6">
    <source>
        <dbReference type="EMBL" id="ESO06245.1"/>
    </source>
</evidence>
<comment type="subcellular location">
    <subcellularLocation>
        <location evidence="1">Cytoplasm</location>
        <location evidence="1">Cytoskeleton</location>
    </subcellularLocation>
</comment>
<dbReference type="SUPFAM" id="SSF143575">
    <property type="entry name" value="GAS2 domain-like"/>
    <property type="match status" value="1"/>
</dbReference>
<dbReference type="InterPro" id="IPR036534">
    <property type="entry name" value="GAR_dom_sf"/>
</dbReference>
<dbReference type="PROSITE" id="PS51460">
    <property type="entry name" value="GAR"/>
    <property type="match status" value="1"/>
</dbReference>
<dbReference type="OrthoDB" id="6285487at2759"/>
<name>T1EQ77_HELRO</name>
<dbReference type="EnsemblMetazoa" id="HelroT160405">
    <property type="protein sequence ID" value="HelroP160405"/>
    <property type="gene ID" value="HelroG160405"/>
</dbReference>
<feature type="domain" description="GAR" evidence="5">
    <location>
        <begin position="2"/>
        <end position="74"/>
    </location>
</feature>
<feature type="compositionally biased region" description="Basic and acidic residues" evidence="4">
    <location>
        <begin position="122"/>
        <end position="135"/>
    </location>
</feature>
<dbReference type="SMART" id="SM00243">
    <property type="entry name" value="GAS2"/>
    <property type="match status" value="1"/>
</dbReference>
<dbReference type="CTD" id="20198727"/>
<feature type="region of interest" description="Disordered" evidence="4">
    <location>
        <begin position="105"/>
        <end position="155"/>
    </location>
</feature>
<dbReference type="InParanoid" id="T1EQ77"/>
<dbReference type="GO" id="GO:0005856">
    <property type="term" value="C:cytoskeleton"/>
    <property type="evidence" value="ECO:0007669"/>
    <property type="project" value="UniProtKB-SubCell"/>
</dbReference>
<dbReference type="PANTHER" id="PTHR46756">
    <property type="entry name" value="TRANSGELIN"/>
    <property type="match status" value="1"/>
</dbReference>
<dbReference type="InterPro" id="IPR003108">
    <property type="entry name" value="GAR_dom"/>
</dbReference>
<keyword evidence="3" id="KW-0206">Cytoskeleton</keyword>
<evidence type="ECO:0000313" key="8">
    <source>
        <dbReference type="Proteomes" id="UP000015101"/>
    </source>
</evidence>
<dbReference type="KEGG" id="hro:HELRODRAFT_160405"/>
<dbReference type="STRING" id="6412.T1EQ77"/>
<sequence>MSKDERMDDEMDRQFNRCCCDKRFLINKVDEGKYKFGESQKLHLVRIQRSCVMVRVGGGWMALDEFLTKHDPCRLRKLKCASKSTGHIFKSSEGISQMMAPFRSKQAQMSSPARTPMKCRQHNRDDEDKLLEEKSSSYADEGANKTSEGGLACFL</sequence>
<dbReference type="GeneID" id="20198727"/>
<dbReference type="Proteomes" id="UP000015101">
    <property type="component" value="Unassembled WGS sequence"/>
</dbReference>
<keyword evidence="8" id="KW-1185">Reference proteome</keyword>
<dbReference type="HOGENOM" id="CLU_1697430_0_0_1"/>
<dbReference type="Pfam" id="PF02187">
    <property type="entry name" value="GAS2"/>
    <property type="match status" value="1"/>
</dbReference>